<dbReference type="AlphaFoldDB" id="A0A812RTE5"/>
<feature type="compositionally biased region" description="Low complexity" evidence="1">
    <location>
        <begin position="524"/>
        <end position="543"/>
    </location>
</feature>
<dbReference type="Proteomes" id="UP000604046">
    <property type="component" value="Unassembled WGS sequence"/>
</dbReference>
<feature type="region of interest" description="Disordered" evidence="1">
    <location>
        <begin position="512"/>
        <end position="563"/>
    </location>
</feature>
<feature type="region of interest" description="Disordered" evidence="1">
    <location>
        <begin position="66"/>
        <end position="105"/>
    </location>
</feature>
<protein>
    <submittedName>
        <fullName evidence="2">Uncharacterized protein</fullName>
    </submittedName>
</protein>
<dbReference type="OrthoDB" id="429928at2759"/>
<feature type="region of interest" description="Disordered" evidence="1">
    <location>
        <begin position="1"/>
        <end position="20"/>
    </location>
</feature>
<proteinExistence type="predicted"/>
<reference evidence="2" key="1">
    <citation type="submission" date="2021-02" db="EMBL/GenBank/DDBJ databases">
        <authorList>
            <person name="Dougan E. K."/>
            <person name="Rhodes N."/>
            <person name="Thang M."/>
            <person name="Chan C."/>
        </authorList>
    </citation>
    <scope>NUCLEOTIDE SEQUENCE</scope>
</reference>
<sequence length="617" mass="68052">MTLDRGMSGSRARRSLVASRARCATWKPPDTGTEEATALSAYLDENRDPPAALILTDDVRNIQEDLDPQSCSQPRCGAMPPWSRLDQRSPAPVPVSPVPPQTGEAPRNLHHTALQTLPSATDVSDVCGEESMEQNPQRIREVMMQVFAWMEDDHAGTTCGRSRKVAYKEGLNTWQRLCTKAVHQVHPGLSSQRRRGNAVPGAARDAVFAVLRELFPEHRFEQREVRVEVARPLQTDAEFRFPRLEASICGRGSPLSQCCDTTVLTFFDVVCGVCVICLKSTCAAPALQLSPLTESSRTKIWGAWISLNGGVLPKHRPPRPARTRFFPAPQDGWIPRAWKMALLAEEASQRKLHVDVELRQPNLTLDSDRSFDGSEPCEDSDGPVEAIDLEASQEVQGVEEAGNTATGMPCGDVAVFGASEQRSISRSISPQPALHRPDSWRARPVTDGQASLLKSKLEELYLEQRFGPLHLRAQEVLYECKQRKPDRDAVQSEELFHLTSEADDPAVLDAQAERRPATARSANTPTRSSPAMSRPSSSRPRSAGPGTLAGRSLHSLRSGENPGKVFVDAGVVTRTIFSSPGQQRLGQRWRVLPPKHVRPHHCDLPSVLVMAKPERIR</sequence>
<evidence type="ECO:0000256" key="1">
    <source>
        <dbReference type="SAM" id="MobiDB-lite"/>
    </source>
</evidence>
<evidence type="ECO:0000313" key="2">
    <source>
        <dbReference type="EMBL" id="CAE7455457.1"/>
    </source>
</evidence>
<name>A0A812RTE5_9DINO</name>
<feature type="compositionally biased region" description="Pro residues" evidence="1">
    <location>
        <begin position="91"/>
        <end position="100"/>
    </location>
</feature>
<gene>
    <name evidence="2" type="ORF">SNAT2548_LOCUS25074</name>
</gene>
<accession>A0A812RTE5</accession>
<organism evidence="2 3">
    <name type="scientific">Symbiodinium natans</name>
    <dbReference type="NCBI Taxonomy" id="878477"/>
    <lineage>
        <taxon>Eukaryota</taxon>
        <taxon>Sar</taxon>
        <taxon>Alveolata</taxon>
        <taxon>Dinophyceae</taxon>
        <taxon>Suessiales</taxon>
        <taxon>Symbiodiniaceae</taxon>
        <taxon>Symbiodinium</taxon>
    </lineage>
</organism>
<comment type="caution">
    <text evidence="2">The sequence shown here is derived from an EMBL/GenBank/DDBJ whole genome shotgun (WGS) entry which is preliminary data.</text>
</comment>
<keyword evidence="3" id="KW-1185">Reference proteome</keyword>
<evidence type="ECO:0000313" key="3">
    <source>
        <dbReference type="Proteomes" id="UP000604046"/>
    </source>
</evidence>
<dbReference type="EMBL" id="CAJNDS010002378">
    <property type="protein sequence ID" value="CAE7455457.1"/>
    <property type="molecule type" value="Genomic_DNA"/>
</dbReference>